<dbReference type="Gene3D" id="2.20.110.10">
    <property type="entry name" value="Histone H3 K4-specific methyltransferase SET7/9 N-terminal domain"/>
    <property type="match status" value="1"/>
</dbReference>
<proteinExistence type="predicted"/>
<dbReference type="AlphaFoldDB" id="A0A7S3H3Q1"/>
<evidence type="ECO:0000256" key="1">
    <source>
        <dbReference type="ARBA" id="ARBA00004230"/>
    </source>
</evidence>
<dbReference type="SUPFAM" id="SSF82185">
    <property type="entry name" value="Histone H3 K4-specific methyltransferase SET7/9 N-terminal domain"/>
    <property type="match status" value="1"/>
</dbReference>
<evidence type="ECO:0000256" key="5">
    <source>
        <dbReference type="ARBA" id="ARBA00023069"/>
    </source>
</evidence>
<reference evidence="7" key="1">
    <citation type="submission" date="2021-01" db="EMBL/GenBank/DDBJ databases">
        <authorList>
            <person name="Corre E."/>
            <person name="Pelletier E."/>
            <person name="Niang G."/>
            <person name="Scheremetjew M."/>
            <person name="Finn R."/>
            <person name="Kale V."/>
            <person name="Holt S."/>
            <person name="Cochrane G."/>
            <person name="Meng A."/>
            <person name="Brown T."/>
            <person name="Cohen L."/>
        </authorList>
    </citation>
    <scope>NUCLEOTIDE SEQUENCE</scope>
    <source>
        <strain evidence="7">CCAP 955/1</strain>
    </source>
</reference>
<dbReference type="PANTHER" id="PTHR46437:SF1">
    <property type="entry name" value="MORN REPEAT-CONTAINING PROTEIN 5"/>
    <property type="match status" value="1"/>
</dbReference>
<dbReference type="InterPro" id="IPR003409">
    <property type="entry name" value="MORN"/>
</dbReference>
<dbReference type="EMBL" id="HBIC01026554">
    <property type="protein sequence ID" value="CAE0284384.1"/>
    <property type="molecule type" value="Transcribed_RNA"/>
</dbReference>
<evidence type="ECO:0000256" key="4">
    <source>
        <dbReference type="ARBA" id="ARBA00022846"/>
    </source>
</evidence>
<name>A0A7S3H3Q1_9STRA</name>
<protein>
    <recommendedName>
        <fullName evidence="2">MORN repeat-containing protein 5</fullName>
    </recommendedName>
</protein>
<dbReference type="Pfam" id="PF02493">
    <property type="entry name" value="MORN"/>
    <property type="match status" value="3"/>
</dbReference>
<dbReference type="GO" id="GO:0031514">
    <property type="term" value="C:motile cilium"/>
    <property type="evidence" value="ECO:0007669"/>
    <property type="project" value="UniProtKB-SubCell"/>
</dbReference>
<organism evidence="7">
    <name type="scientific">Spumella elongata</name>
    <dbReference type="NCBI Taxonomy" id="89044"/>
    <lineage>
        <taxon>Eukaryota</taxon>
        <taxon>Sar</taxon>
        <taxon>Stramenopiles</taxon>
        <taxon>Ochrophyta</taxon>
        <taxon>Chrysophyceae</taxon>
        <taxon>Chromulinales</taxon>
        <taxon>Chromulinaceae</taxon>
        <taxon>Spumella</taxon>
    </lineage>
</organism>
<keyword evidence="5" id="KW-0969">Cilium</keyword>
<evidence type="ECO:0000256" key="6">
    <source>
        <dbReference type="ARBA" id="ARBA00023273"/>
    </source>
</evidence>
<keyword evidence="4" id="KW-0282">Flagellum</keyword>
<gene>
    <name evidence="7" type="ORF">SELO1098_LOCUS13225</name>
</gene>
<comment type="subcellular location">
    <subcellularLocation>
        <location evidence="1">Cell projection</location>
        <location evidence="1">Cilium</location>
        <location evidence="1">Flagellum</location>
    </subcellularLocation>
</comment>
<accession>A0A7S3H3Q1</accession>
<keyword evidence="6" id="KW-0966">Cell projection</keyword>
<sequence>MDSILVGKYEGEYQNGLYHGKGKITYGKNSYEGTFFNGQMHGEGKMTCEEGVYKGYWVEGKLVNGCYVYSDGLEHKKVTHRAWDYCSNNDPRFYTEVKDGIKNGDELRDTTAHDYGHLTPKDCFDTIDGYYDVLKHAVFDYKTGEIVRTPNQTEIDWIIANCRVGKGFAVN</sequence>
<dbReference type="PANTHER" id="PTHR46437">
    <property type="entry name" value="MORN REPEAT-CONTAINING PROTEIN 5"/>
    <property type="match status" value="1"/>
</dbReference>
<evidence type="ECO:0000256" key="2">
    <source>
        <dbReference type="ARBA" id="ARBA00016322"/>
    </source>
</evidence>
<keyword evidence="3" id="KW-0677">Repeat</keyword>
<dbReference type="InterPro" id="IPR042814">
    <property type="entry name" value="Morn5"/>
</dbReference>
<evidence type="ECO:0000256" key="3">
    <source>
        <dbReference type="ARBA" id="ARBA00022737"/>
    </source>
</evidence>
<dbReference type="SMART" id="SM00698">
    <property type="entry name" value="MORN"/>
    <property type="match status" value="2"/>
</dbReference>
<evidence type="ECO:0000313" key="7">
    <source>
        <dbReference type="EMBL" id="CAE0284384.1"/>
    </source>
</evidence>